<evidence type="ECO:0000313" key="2">
    <source>
        <dbReference type="EMBL" id="KAJ6854221.1"/>
    </source>
</evidence>
<dbReference type="AlphaFoldDB" id="A0AAX6IMY3"/>
<dbReference type="InterPro" id="IPR001619">
    <property type="entry name" value="Sec1-like"/>
</dbReference>
<dbReference type="PANTHER" id="PTHR11679">
    <property type="entry name" value="VESICLE PROTEIN SORTING-ASSOCIATED"/>
    <property type="match status" value="1"/>
</dbReference>
<protein>
    <submittedName>
        <fullName evidence="2">Vacuolar protein-sorting-associated protein 33-like protein</fullName>
    </submittedName>
</protein>
<dbReference type="InterPro" id="IPR036045">
    <property type="entry name" value="Sec1-like_sf"/>
</dbReference>
<evidence type="ECO:0000256" key="1">
    <source>
        <dbReference type="ARBA" id="ARBA00009884"/>
    </source>
</evidence>
<sequence length="303" mass="34620">MSSLWHVAKAIHKLELSFGVIPNLRAKGKASTKVAEILTCMQEEEPVNSSEMGAAEINTLILIDREVDMVTPMCFQLTYEGLLDEILQISNGSVEVDTSVMGSQQDGKKIKIPLNSSDKLYKEIRDLNFEVVVQVLRQKATSIQQDYAEVKSTSQSVSELKDFVKKLNSLPEIARHVNLAQHLQTFTCKPSFHARLDIEQTLLEMQNFDICFEYIEEMIHKQEPIINVLRLLVLFSITNSGLPKKNFDYLRREILHSYGFEHMSTLYNLEKSGLFKKQETRSNWLAITKALQLISDETDTAKY</sequence>
<dbReference type="EMBL" id="JANAVB010000194">
    <property type="protein sequence ID" value="KAJ6854221.1"/>
    <property type="molecule type" value="Genomic_DNA"/>
</dbReference>
<dbReference type="InterPro" id="IPR043127">
    <property type="entry name" value="Sec-1-like_dom3a"/>
</dbReference>
<dbReference type="GO" id="GO:0016192">
    <property type="term" value="P:vesicle-mediated transport"/>
    <property type="evidence" value="ECO:0007669"/>
    <property type="project" value="InterPro"/>
</dbReference>
<dbReference type="Gene3D" id="3.90.830.10">
    <property type="entry name" value="Syntaxin Binding Protein 1, Chain A, domain 2"/>
    <property type="match status" value="1"/>
</dbReference>
<reference evidence="2" key="1">
    <citation type="journal article" date="2023" name="GigaByte">
        <title>Genome assembly of the bearded iris, Iris pallida Lam.</title>
        <authorList>
            <person name="Bruccoleri R.E."/>
            <person name="Oakeley E.J."/>
            <person name="Faust A.M.E."/>
            <person name="Altorfer M."/>
            <person name="Dessus-Babus S."/>
            <person name="Burckhardt D."/>
            <person name="Oertli M."/>
            <person name="Naumann U."/>
            <person name="Petersen F."/>
            <person name="Wong J."/>
        </authorList>
    </citation>
    <scope>NUCLEOTIDE SEQUENCE</scope>
    <source>
        <strain evidence="2">GSM-AAB239-AS_SAM_17_03QT</strain>
    </source>
</reference>
<reference evidence="2" key="2">
    <citation type="submission" date="2023-04" db="EMBL/GenBank/DDBJ databases">
        <authorList>
            <person name="Bruccoleri R.E."/>
            <person name="Oakeley E.J."/>
            <person name="Faust A.-M."/>
            <person name="Dessus-Babus S."/>
            <person name="Altorfer M."/>
            <person name="Burckhardt D."/>
            <person name="Oertli M."/>
            <person name="Naumann U."/>
            <person name="Petersen F."/>
            <person name="Wong J."/>
        </authorList>
    </citation>
    <scope>NUCLEOTIDE SEQUENCE</scope>
    <source>
        <strain evidence="2">GSM-AAB239-AS_SAM_17_03QT</strain>
        <tissue evidence="2">Leaf</tissue>
    </source>
</reference>
<organism evidence="2 3">
    <name type="scientific">Iris pallida</name>
    <name type="common">Sweet iris</name>
    <dbReference type="NCBI Taxonomy" id="29817"/>
    <lineage>
        <taxon>Eukaryota</taxon>
        <taxon>Viridiplantae</taxon>
        <taxon>Streptophyta</taxon>
        <taxon>Embryophyta</taxon>
        <taxon>Tracheophyta</taxon>
        <taxon>Spermatophyta</taxon>
        <taxon>Magnoliopsida</taxon>
        <taxon>Liliopsida</taxon>
        <taxon>Asparagales</taxon>
        <taxon>Iridaceae</taxon>
        <taxon>Iridoideae</taxon>
        <taxon>Irideae</taxon>
        <taxon>Iris</taxon>
    </lineage>
</organism>
<keyword evidence="3" id="KW-1185">Reference proteome</keyword>
<dbReference type="Pfam" id="PF00995">
    <property type="entry name" value="Sec1"/>
    <property type="match status" value="1"/>
</dbReference>
<accession>A0AAX6IMY3</accession>
<evidence type="ECO:0000313" key="3">
    <source>
        <dbReference type="Proteomes" id="UP001140949"/>
    </source>
</evidence>
<dbReference type="InterPro" id="IPR043155">
    <property type="entry name" value="VPS33_dom3b"/>
</dbReference>
<name>A0AAX6IMY3_IRIPA</name>
<comment type="caution">
    <text evidence="2">The sequence shown here is derived from an EMBL/GenBank/DDBJ whole genome shotgun (WGS) entry which is preliminary data.</text>
</comment>
<dbReference type="Proteomes" id="UP001140949">
    <property type="component" value="Unassembled WGS sequence"/>
</dbReference>
<proteinExistence type="inferred from homology"/>
<gene>
    <name evidence="2" type="ORF">M6B38_101950</name>
</gene>
<dbReference type="SUPFAM" id="SSF56815">
    <property type="entry name" value="Sec1/munc18-like (SM) proteins"/>
    <property type="match status" value="1"/>
</dbReference>
<comment type="similarity">
    <text evidence="1">Belongs to the STXBP/unc-18/SEC1 family.</text>
</comment>
<dbReference type="Gene3D" id="1.25.40.850">
    <property type="match status" value="1"/>
</dbReference>